<reference evidence="1 2" key="1">
    <citation type="journal article" date="2024" name="IMA Fungus">
        <title>Apiospora arundinis, a panoply of carbohydrate-active enzymes and secondary metabolites.</title>
        <authorList>
            <person name="Sorensen T."/>
            <person name="Petersen C."/>
            <person name="Muurmann A.T."/>
            <person name="Christiansen J.V."/>
            <person name="Brundto M.L."/>
            <person name="Overgaard C.K."/>
            <person name="Boysen A.T."/>
            <person name="Wollenberg R.D."/>
            <person name="Larsen T.O."/>
            <person name="Sorensen J.L."/>
            <person name="Nielsen K.L."/>
            <person name="Sondergaard T.E."/>
        </authorList>
    </citation>
    <scope>NUCLEOTIDE SEQUENCE [LARGE SCALE GENOMIC DNA]</scope>
    <source>
        <strain evidence="1 2">AAU 773</strain>
    </source>
</reference>
<sequence>MPGKTQAITDGEWAAVLKSDGLEARSPKAANQPISDSEWSALKSQHQEGGKYLVPTRWWNRLAVPLSIIIHASVLMRRSVMA</sequence>
<gene>
    <name evidence="1" type="ORF">PGQ11_013123</name>
</gene>
<protein>
    <recommendedName>
        <fullName evidence="3">Transposase</fullName>
    </recommendedName>
</protein>
<evidence type="ECO:0008006" key="3">
    <source>
        <dbReference type="Google" id="ProtNLM"/>
    </source>
</evidence>
<dbReference type="Proteomes" id="UP001390339">
    <property type="component" value="Unassembled WGS sequence"/>
</dbReference>
<evidence type="ECO:0000313" key="2">
    <source>
        <dbReference type="Proteomes" id="UP001390339"/>
    </source>
</evidence>
<evidence type="ECO:0000313" key="1">
    <source>
        <dbReference type="EMBL" id="KAK8857211.1"/>
    </source>
</evidence>
<keyword evidence="2" id="KW-1185">Reference proteome</keyword>
<organism evidence="1 2">
    <name type="scientific">Apiospora arundinis</name>
    <dbReference type="NCBI Taxonomy" id="335852"/>
    <lineage>
        <taxon>Eukaryota</taxon>
        <taxon>Fungi</taxon>
        <taxon>Dikarya</taxon>
        <taxon>Ascomycota</taxon>
        <taxon>Pezizomycotina</taxon>
        <taxon>Sordariomycetes</taxon>
        <taxon>Xylariomycetidae</taxon>
        <taxon>Amphisphaeriales</taxon>
        <taxon>Apiosporaceae</taxon>
        <taxon>Apiospora</taxon>
    </lineage>
</organism>
<proteinExistence type="predicted"/>
<name>A0ABR2I4E3_9PEZI</name>
<accession>A0ABR2I4E3</accession>
<dbReference type="EMBL" id="JAPCWZ010000007">
    <property type="protein sequence ID" value="KAK8857211.1"/>
    <property type="molecule type" value="Genomic_DNA"/>
</dbReference>
<comment type="caution">
    <text evidence="1">The sequence shown here is derived from an EMBL/GenBank/DDBJ whole genome shotgun (WGS) entry which is preliminary data.</text>
</comment>